<comment type="catalytic activity">
    <reaction evidence="7 8">
        <text>a quinone + NADH + 5 H(+)(in) = a quinol + NAD(+) + 4 H(+)(out)</text>
        <dbReference type="Rhea" id="RHEA:57888"/>
        <dbReference type="ChEBI" id="CHEBI:15378"/>
        <dbReference type="ChEBI" id="CHEBI:24646"/>
        <dbReference type="ChEBI" id="CHEBI:57540"/>
        <dbReference type="ChEBI" id="CHEBI:57945"/>
        <dbReference type="ChEBI" id="CHEBI:132124"/>
    </reaction>
</comment>
<dbReference type="PANTHER" id="PTHR11058">
    <property type="entry name" value="NADH-UBIQUINONE OXIDOREDUCTASE CHAIN 3"/>
    <property type="match status" value="1"/>
</dbReference>
<evidence type="ECO:0000313" key="9">
    <source>
        <dbReference type="EMBL" id="MDG0866133.1"/>
    </source>
</evidence>
<dbReference type="GO" id="GO:0050136">
    <property type="term" value="F:NADH dehydrogenase (quinone) (non-electrogenic) activity"/>
    <property type="evidence" value="ECO:0007669"/>
    <property type="project" value="UniProtKB-UniRule"/>
</dbReference>
<dbReference type="Gene3D" id="1.20.58.1610">
    <property type="entry name" value="NADH:ubiquinone/plastoquinone oxidoreductase, chain 3"/>
    <property type="match status" value="1"/>
</dbReference>
<proteinExistence type="inferred from homology"/>
<dbReference type="PANTHER" id="PTHR11058:SF9">
    <property type="entry name" value="NADH-UBIQUINONE OXIDOREDUCTASE CHAIN 3"/>
    <property type="match status" value="1"/>
</dbReference>
<evidence type="ECO:0000256" key="3">
    <source>
        <dbReference type="ARBA" id="ARBA00022448"/>
    </source>
</evidence>
<evidence type="ECO:0000256" key="8">
    <source>
        <dbReference type="RuleBase" id="RU003639"/>
    </source>
</evidence>
<reference evidence="10" key="2">
    <citation type="journal article" date="2023" name="Nat. Commun.">
        <title>Cultivation of marine bacteria of the SAR202 clade.</title>
        <authorList>
            <person name="Lim Y."/>
            <person name="Seo J.H."/>
            <person name="Giovannoni S.J."/>
            <person name="Kang I."/>
            <person name="Cho J.C."/>
        </authorList>
    </citation>
    <scope>NUCLEOTIDE SEQUENCE</scope>
    <source>
        <strain evidence="10">JH1073</strain>
    </source>
</reference>
<evidence type="ECO:0000256" key="6">
    <source>
        <dbReference type="ARBA" id="ARBA00023136"/>
    </source>
</evidence>
<keyword evidence="4 7" id="KW-0812">Transmembrane</keyword>
<comment type="subcellular location">
    <subcellularLocation>
        <location evidence="7 8">Cell membrane</location>
        <topology evidence="7 8">Multi-pass membrane protein</topology>
    </subcellularLocation>
    <subcellularLocation>
        <location evidence="1">Membrane</location>
        <topology evidence="1">Multi-pass membrane protein</topology>
    </subcellularLocation>
</comment>
<comment type="function">
    <text evidence="7">NDH-1 shuttles electrons from NADH, via FMN and iron-sulfur (Fe-S) centers, to quinones in the respiratory chain. The immediate electron acceptor for the enzyme in this species is believed to be ubiquinone. Couples the redox reaction to proton translocation (for every two electrons transferred, four hydrogen ions are translocated across the cytoplasmic membrane), and thus conserves the redox energy in a proton gradient.</text>
</comment>
<dbReference type="EMBL" id="WMBE01000001">
    <property type="protein sequence ID" value="MDG0866133.1"/>
    <property type="molecule type" value="Genomic_DNA"/>
</dbReference>
<dbReference type="Proteomes" id="UP001219901">
    <property type="component" value="Chromosome"/>
</dbReference>
<evidence type="ECO:0000313" key="11">
    <source>
        <dbReference type="Proteomes" id="UP001219901"/>
    </source>
</evidence>
<keyword evidence="7" id="KW-1278">Translocase</keyword>
<dbReference type="RefSeq" id="WP_342822543.1">
    <property type="nucleotide sequence ID" value="NZ_CP046146.1"/>
</dbReference>
<evidence type="ECO:0000313" key="10">
    <source>
        <dbReference type="EMBL" id="WFG39145.1"/>
    </source>
</evidence>
<comment type="similarity">
    <text evidence="2 7 8">Belongs to the complex I subunit 3 family.</text>
</comment>
<evidence type="ECO:0000256" key="7">
    <source>
        <dbReference type="HAMAP-Rule" id="MF_01394"/>
    </source>
</evidence>
<name>A0AAJ5ZDY1_9CHLR</name>
<accession>A0AAJ5ZDY1</accession>
<keyword evidence="6 7" id="KW-0472">Membrane</keyword>
<organism evidence="10 11">
    <name type="scientific">Candidatus Lucifugimonas marina</name>
    <dbReference type="NCBI Taxonomy" id="3038979"/>
    <lineage>
        <taxon>Bacteria</taxon>
        <taxon>Bacillati</taxon>
        <taxon>Chloroflexota</taxon>
        <taxon>Dehalococcoidia</taxon>
        <taxon>SAR202 cluster</taxon>
        <taxon>Candidatus Lucifugimonadales</taxon>
        <taxon>Candidatus Lucifugimonadaceae</taxon>
        <taxon>Candidatus Lucifugimonas</taxon>
    </lineage>
</organism>
<keyword evidence="7" id="KW-1003">Cell membrane</keyword>
<dbReference type="GO" id="GO:0005886">
    <property type="term" value="C:plasma membrane"/>
    <property type="evidence" value="ECO:0007669"/>
    <property type="project" value="UniProtKB-SubCell"/>
</dbReference>
<evidence type="ECO:0000256" key="2">
    <source>
        <dbReference type="ARBA" id="ARBA00008472"/>
    </source>
</evidence>
<gene>
    <name evidence="7" type="primary">nuoA</name>
    <name evidence="9" type="ORF">GKO46_03495</name>
    <name evidence="10" type="ORF">GKO48_05765</name>
</gene>
<feature type="transmembrane region" description="Helical" evidence="7">
    <location>
        <begin position="102"/>
        <end position="122"/>
    </location>
</feature>
<dbReference type="InterPro" id="IPR038430">
    <property type="entry name" value="NDAH_ubi_oxred_su3_sf"/>
</dbReference>
<dbReference type="InterPro" id="IPR000440">
    <property type="entry name" value="NADH_UbQ/plastoQ_OxRdtase_su3"/>
</dbReference>
<protein>
    <recommendedName>
        <fullName evidence="7">NADH-quinone oxidoreductase subunit A</fullName>
        <ecNumber evidence="7">7.1.1.-</ecNumber>
    </recommendedName>
    <alternativeName>
        <fullName evidence="7">NADH dehydrogenase I subunit A</fullName>
    </alternativeName>
    <alternativeName>
        <fullName evidence="7">NDH-1 subunit A</fullName>
    </alternativeName>
    <alternativeName>
        <fullName evidence="7">NUO1</fullName>
    </alternativeName>
</protein>
<reference evidence="11" key="3">
    <citation type="submission" date="2023-06" db="EMBL/GenBank/DDBJ databases">
        <title>Pangenomics reveal diversification of enzyme families and niche specialization in globally abundant SAR202 bacteria.</title>
        <authorList>
            <person name="Saw J.H.W."/>
        </authorList>
    </citation>
    <scope>NUCLEOTIDE SEQUENCE [LARGE SCALE GENOMIC DNA]</scope>
    <source>
        <strain evidence="11">JH1073</strain>
    </source>
</reference>
<evidence type="ECO:0000256" key="4">
    <source>
        <dbReference type="ARBA" id="ARBA00022692"/>
    </source>
</evidence>
<dbReference type="InterPro" id="IPR023043">
    <property type="entry name" value="NAD(P)H_OxRDtase_bac/plastid"/>
</dbReference>
<keyword evidence="7 8" id="KW-0874">Quinone</keyword>
<dbReference type="Pfam" id="PF00507">
    <property type="entry name" value="Oxidored_q4"/>
    <property type="match status" value="1"/>
</dbReference>
<keyword evidence="7 8" id="KW-0520">NAD</keyword>
<dbReference type="HAMAP" id="MF_01394">
    <property type="entry name" value="NDH1_NuoA"/>
    <property type="match status" value="1"/>
</dbReference>
<feature type="transmembrane region" description="Helical" evidence="7">
    <location>
        <begin position="69"/>
        <end position="90"/>
    </location>
</feature>
<keyword evidence="11" id="KW-1185">Reference proteome</keyword>
<evidence type="ECO:0000256" key="5">
    <source>
        <dbReference type="ARBA" id="ARBA00022989"/>
    </source>
</evidence>
<dbReference type="GO" id="GO:0030964">
    <property type="term" value="C:NADH dehydrogenase complex"/>
    <property type="evidence" value="ECO:0007669"/>
    <property type="project" value="TreeGrafter"/>
</dbReference>
<sequence>MFEDYFRQYALLIIFAAAAVTVPIGMLTMSYLAQFIKVRPSRPTAVKESAYEGGMPPFSSRPARFNFRYYYYALLFVVFDVETVFLFPWAVKYGVMSQQFGFAALGAVFIFLIVVTVGYAYAWRKQALEWVTNDDRS</sequence>
<keyword evidence="3 7" id="KW-0813">Transport</keyword>
<dbReference type="AlphaFoldDB" id="A0AAJ5ZDY1"/>
<dbReference type="Proteomes" id="UP001321249">
    <property type="component" value="Unassembled WGS sequence"/>
</dbReference>
<evidence type="ECO:0000256" key="1">
    <source>
        <dbReference type="ARBA" id="ARBA00004141"/>
    </source>
</evidence>
<keyword evidence="7" id="KW-0830">Ubiquinone</keyword>
<dbReference type="EMBL" id="CP046147">
    <property type="protein sequence ID" value="WFG39145.1"/>
    <property type="molecule type" value="Genomic_DNA"/>
</dbReference>
<dbReference type="GO" id="GO:0048038">
    <property type="term" value="F:quinone binding"/>
    <property type="evidence" value="ECO:0007669"/>
    <property type="project" value="UniProtKB-KW"/>
</dbReference>
<feature type="transmembrane region" description="Helical" evidence="7">
    <location>
        <begin position="6"/>
        <end position="32"/>
    </location>
</feature>
<reference evidence="11 12" key="1">
    <citation type="submission" date="2019-11" db="EMBL/GenBank/DDBJ databases">
        <authorList>
            <person name="Cho J.-C."/>
        </authorList>
    </citation>
    <scope>NUCLEOTIDE SEQUENCE [LARGE SCALE GENOMIC DNA]</scope>
    <source>
        <strain evidence="10 11">JH1073</strain>
        <strain evidence="9 12">JH702</strain>
    </source>
</reference>
<evidence type="ECO:0000313" key="12">
    <source>
        <dbReference type="Proteomes" id="UP001321249"/>
    </source>
</evidence>
<comment type="subunit">
    <text evidence="7">NDH-1 is composed of 14 different subunits. Subunits NuoA, H, J, K, L, M, N constitute the membrane sector of the complex.</text>
</comment>
<keyword evidence="5 7" id="KW-1133">Transmembrane helix</keyword>
<dbReference type="GO" id="GO:0008137">
    <property type="term" value="F:NADH dehydrogenase (ubiquinone) activity"/>
    <property type="evidence" value="ECO:0007669"/>
    <property type="project" value="InterPro"/>
</dbReference>
<dbReference type="EC" id="7.1.1.-" evidence="7"/>